<protein>
    <submittedName>
        <fullName evidence="1">DUF3006 domain-containing protein</fullName>
    </submittedName>
</protein>
<dbReference type="Pfam" id="PF11213">
    <property type="entry name" value="DUF3006"/>
    <property type="match status" value="1"/>
</dbReference>
<comment type="caution">
    <text evidence="1">The sequence shown here is derived from an EMBL/GenBank/DDBJ whole genome shotgun (WGS) entry which is preliminary data.</text>
</comment>
<reference evidence="1 2" key="1">
    <citation type="submission" date="2023-10" db="EMBL/GenBank/DDBJ databases">
        <title>Virgibacillus soli CC-YMP-6 genome.</title>
        <authorList>
            <person name="Miliotis G."/>
            <person name="Sengupta P."/>
            <person name="Hameed A."/>
            <person name="Chuvochina M."/>
            <person name="Mcdonagh F."/>
            <person name="Simpson A.C."/>
            <person name="Singh N.K."/>
            <person name="Rekha P.D."/>
            <person name="Raman K."/>
            <person name="Hugenholtz P."/>
            <person name="Venkateswaran K."/>
        </authorList>
    </citation>
    <scope>NUCLEOTIDE SEQUENCE [LARGE SCALE GENOMIC DNA]</scope>
    <source>
        <strain evidence="1 2">CC-YMP-6</strain>
    </source>
</reference>
<proteinExistence type="predicted"/>
<dbReference type="EMBL" id="JAWDIQ010000001">
    <property type="protein sequence ID" value="MDY0407468.1"/>
    <property type="molecule type" value="Genomic_DNA"/>
</dbReference>
<dbReference type="Gene3D" id="6.20.120.50">
    <property type="match status" value="1"/>
</dbReference>
<evidence type="ECO:0000313" key="2">
    <source>
        <dbReference type="Proteomes" id="UP001275315"/>
    </source>
</evidence>
<keyword evidence="2" id="KW-1185">Reference proteome</keyword>
<accession>A0ABU5CPT1</accession>
<dbReference type="RefSeq" id="WP_320378284.1">
    <property type="nucleotide sequence ID" value="NZ_JAWDIQ010000001.1"/>
</dbReference>
<dbReference type="InterPro" id="IPR021377">
    <property type="entry name" value="DUF3006"/>
</dbReference>
<organism evidence="1 2">
    <name type="scientific">Paracerasibacillus soli</name>
    <dbReference type="NCBI Taxonomy" id="480284"/>
    <lineage>
        <taxon>Bacteria</taxon>
        <taxon>Bacillati</taxon>
        <taxon>Bacillota</taxon>
        <taxon>Bacilli</taxon>
        <taxon>Bacillales</taxon>
        <taxon>Bacillaceae</taxon>
        <taxon>Paracerasibacillus</taxon>
    </lineage>
</organism>
<sequence length="70" mass="8061">MKGIIDRFEGNIVVVEIDGVTNDFPKSLFPKNTSVGDIVEIKGEHVSILKDETEKRRKEIEELMDEVWED</sequence>
<evidence type="ECO:0000313" key="1">
    <source>
        <dbReference type="EMBL" id="MDY0407468.1"/>
    </source>
</evidence>
<dbReference type="Proteomes" id="UP001275315">
    <property type="component" value="Unassembled WGS sequence"/>
</dbReference>
<name>A0ABU5CPT1_9BACI</name>
<gene>
    <name evidence="1" type="ORF">RWD45_00970</name>
</gene>